<comment type="caution">
    <text evidence="1">The sequence shown here is derived from an EMBL/GenBank/DDBJ whole genome shotgun (WGS) entry which is preliminary data.</text>
</comment>
<reference evidence="1 2" key="1">
    <citation type="journal article" date="2013" name="Mar. Genomics">
        <title>Expression of sulfatases in Rhodopirellula baltica and the diversity of sulfatases in the genus Rhodopirellula.</title>
        <authorList>
            <person name="Wegner C.E."/>
            <person name="Richter-Heitmann T."/>
            <person name="Klindworth A."/>
            <person name="Klockow C."/>
            <person name="Richter M."/>
            <person name="Achstetter T."/>
            <person name="Glockner F.O."/>
            <person name="Harder J."/>
        </authorList>
    </citation>
    <scope>NUCLEOTIDE SEQUENCE [LARGE SCALE GENOMIC DNA]</scope>
    <source>
        <strain evidence="1 2">SM41</strain>
    </source>
</reference>
<accession>M5UAU5</accession>
<dbReference type="PATRIC" id="fig|1263870.3.peg.3"/>
<keyword evidence="2" id="KW-1185">Reference proteome</keyword>
<evidence type="ECO:0000313" key="2">
    <source>
        <dbReference type="Proteomes" id="UP000011885"/>
    </source>
</evidence>
<evidence type="ECO:0000313" key="1">
    <source>
        <dbReference type="EMBL" id="EMI58557.1"/>
    </source>
</evidence>
<organism evidence="1 2">
    <name type="scientific">Rhodopirellula sallentina SM41</name>
    <dbReference type="NCBI Taxonomy" id="1263870"/>
    <lineage>
        <taxon>Bacteria</taxon>
        <taxon>Pseudomonadati</taxon>
        <taxon>Planctomycetota</taxon>
        <taxon>Planctomycetia</taxon>
        <taxon>Pirellulales</taxon>
        <taxon>Pirellulaceae</taxon>
        <taxon>Rhodopirellula</taxon>
    </lineage>
</organism>
<dbReference type="Proteomes" id="UP000011885">
    <property type="component" value="Unassembled WGS sequence"/>
</dbReference>
<name>M5UAU5_9BACT</name>
<gene>
    <name evidence="1" type="ORF">RSSM_00005</name>
</gene>
<protein>
    <submittedName>
        <fullName evidence="1">Uncharacterized protein</fullName>
    </submittedName>
</protein>
<dbReference type="EMBL" id="ANOH01000001">
    <property type="protein sequence ID" value="EMI58557.1"/>
    <property type="molecule type" value="Genomic_DNA"/>
</dbReference>
<proteinExistence type="predicted"/>
<sequence length="87" mass="9918">MVFPSPKINDPRQFWQSKFAETDLLARGKHACPRTALALHANLRVFAGIHWKLTQFPIACLFAGAFPTREFLALELQFFSHPECVFA</sequence>
<dbReference type="AlphaFoldDB" id="M5UAU5"/>